<dbReference type="PANTHER" id="PTHR31215">
    <property type="entry name" value="OS05G0510400 PROTEIN-RELATED"/>
    <property type="match status" value="1"/>
</dbReference>
<proteinExistence type="predicted"/>
<dbReference type="GeneID" id="111454360"/>
<dbReference type="InterPro" id="IPR044809">
    <property type="entry name" value="AUF1-like"/>
</dbReference>
<feature type="region of interest" description="Disordered" evidence="1">
    <location>
        <begin position="231"/>
        <end position="259"/>
    </location>
</feature>
<dbReference type="Proteomes" id="UP000504609">
    <property type="component" value="Unplaced"/>
</dbReference>
<name>A0A6J1GI01_CUCMO</name>
<reference evidence="4" key="1">
    <citation type="submission" date="2025-08" db="UniProtKB">
        <authorList>
            <consortium name="RefSeq"/>
        </authorList>
    </citation>
    <scope>IDENTIFICATION</scope>
    <source>
        <tissue evidence="4">Young leaves</tissue>
    </source>
</reference>
<feature type="domain" description="F-box" evidence="2">
    <location>
        <begin position="13"/>
        <end position="61"/>
    </location>
</feature>
<dbReference type="Pfam" id="PF12937">
    <property type="entry name" value="F-box-like"/>
    <property type="match status" value="1"/>
</dbReference>
<evidence type="ECO:0000256" key="1">
    <source>
        <dbReference type="SAM" id="MobiDB-lite"/>
    </source>
</evidence>
<keyword evidence="3" id="KW-1185">Reference proteome</keyword>
<gene>
    <name evidence="4" type="primary">LOC111454360</name>
</gene>
<dbReference type="SMART" id="SM00256">
    <property type="entry name" value="FBOX"/>
    <property type="match status" value="1"/>
</dbReference>
<evidence type="ECO:0000313" key="3">
    <source>
        <dbReference type="Proteomes" id="UP000504609"/>
    </source>
</evidence>
<dbReference type="SUPFAM" id="SSF81383">
    <property type="entry name" value="F-box domain"/>
    <property type="match status" value="1"/>
</dbReference>
<protein>
    <submittedName>
        <fullName evidence="4">F-box protein At1g22220-like</fullName>
    </submittedName>
</protein>
<feature type="compositionally biased region" description="Basic and acidic residues" evidence="1">
    <location>
        <begin position="231"/>
        <end position="240"/>
    </location>
</feature>
<evidence type="ECO:0000313" key="4">
    <source>
        <dbReference type="RefSeq" id="XP_022951596.1"/>
    </source>
</evidence>
<dbReference type="PROSITE" id="PS50181">
    <property type="entry name" value="FBOX"/>
    <property type="match status" value="1"/>
</dbReference>
<dbReference type="RefSeq" id="XP_022951596.1">
    <property type="nucleotide sequence ID" value="XM_023095828.1"/>
</dbReference>
<evidence type="ECO:0000259" key="2">
    <source>
        <dbReference type="PROSITE" id="PS50181"/>
    </source>
</evidence>
<organism evidence="3 4">
    <name type="scientific">Cucurbita moschata</name>
    <name type="common">Winter crookneck squash</name>
    <name type="synonym">Cucurbita pepo var. moschata</name>
    <dbReference type="NCBI Taxonomy" id="3662"/>
    <lineage>
        <taxon>Eukaryota</taxon>
        <taxon>Viridiplantae</taxon>
        <taxon>Streptophyta</taxon>
        <taxon>Embryophyta</taxon>
        <taxon>Tracheophyta</taxon>
        <taxon>Spermatophyta</taxon>
        <taxon>Magnoliopsida</taxon>
        <taxon>eudicotyledons</taxon>
        <taxon>Gunneridae</taxon>
        <taxon>Pentapetalae</taxon>
        <taxon>rosids</taxon>
        <taxon>fabids</taxon>
        <taxon>Cucurbitales</taxon>
        <taxon>Cucurbitaceae</taxon>
        <taxon>Cucurbiteae</taxon>
        <taxon>Cucurbita</taxon>
    </lineage>
</organism>
<dbReference type="AlphaFoldDB" id="A0A6J1GI01"/>
<sequence>MAEGQDSSLIHIDDAFDSLPDSIILLIFNSVSDVKTLIRCRAVSKRFNSLVPHSDSLFLKVDCVISSDSDSDENSFLYGFFKSVVKSFFDLISPILVQSESQNSPAQILRQFIRIQRLEIEFPTGDLKVERIGGVKWRAEFGITLRSCVILLFRGIRYESYDETAVADGFDFIEELKSKVFLTISTLITASARHHVLAEVIEEHLEVDSLVLRDREGEGVVEMDKDGLDEWRKSRDRSGEDGGGVAGEGGEWRRTRTRVPSTTVRMRHLPRVELRRGMWMEDATLVVVRPTTNASKDKTDDMEKENDEVALRTFEGDDVYGEAVGALLKKGRRYQLEMNSF</sequence>
<accession>A0A6J1GI01</accession>
<dbReference type="KEGG" id="cmos:111454360"/>
<dbReference type="Gene3D" id="1.20.1280.50">
    <property type="match status" value="1"/>
</dbReference>
<dbReference type="InterPro" id="IPR036047">
    <property type="entry name" value="F-box-like_dom_sf"/>
</dbReference>
<dbReference type="InterPro" id="IPR001810">
    <property type="entry name" value="F-box_dom"/>
</dbReference>